<keyword evidence="2 7" id="KW-0963">Cytoplasm</keyword>
<feature type="binding site" evidence="7">
    <location>
        <position position="104"/>
    </location>
    <ligand>
        <name>S-adenosyl-L-methionine</name>
        <dbReference type="ChEBI" id="CHEBI:59789"/>
    </ligand>
</feature>
<dbReference type="SUPFAM" id="SSF53335">
    <property type="entry name" value="S-adenosyl-L-methionine-dependent methyltransferases"/>
    <property type="match status" value="1"/>
</dbReference>
<dbReference type="RefSeq" id="WP_101895462.1">
    <property type="nucleotide sequence ID" value="NZ_CP022684.1"/>
</dbReference>
<comment type="subcellular location">
    <subcellularLocation>
        <location evidence="7">Cytoplasm</location>
    </subcellularLocation>
</comment>
<evidence type="ECO:0000256" key="3">
    <source>
        <dbReference type="ARBA" id="ARBA00022552"/>
    </source>
</evidence>
<dbReference type="EC" id="2.1.1.199" evidence="7"/>
<name>A0A2K9LPB9_9GAMM</name>
<dbReference type="PANTHER" id="PTHR11265">
    <property type="entry name" value="S-ADENOSYL-METHYLTRANSFERASE MRAW"/>
    <property type="match status" value="1"/>
</dbReference>
<dbReference type="Gene3D" id="1.10.150.170">
    <property type="entry name" value="Putative methyltransferase TM0872, insert domain"/>
    <property type="match status" value="1"/>
</dbReference>
<dbReference type="Gene3D" id="3.40.50.150">
    <property type="entry name" value="Vaccinia Virus protein VP39"/>
    <property type="match status" value="1"/>
</dbReference>
<keyword evidence="5 7" id="KW-0808">Transferase</keyword>
<keyword evidence="3 7" id="KW-0698">rRNA processing</keyword>
<evidence type="ECO:0000313" key="8">
    <source>
        <dbReference type="EMBL" id="AUM14087.1"/>
    </source>
</evidence>
<evidence type="ECO:0000256" key="4">
    <source>
        <dbReference type="ARBA" id="ARBA00022603"/>
    </source>
</evidence>
<keyword evidence="6 7" id="KW-0949">S-adenosyl-L-methionine</keyword>
<accession>A0A2K9LPB9</accession>
<dbReference type="InterPro" id="IPR029063">
    <property type="entry name" value="SAM-dependent_MTases_sf"/>
</dbReference>
<dbReference type="InterPro" id="IPR002903">
    <property type="entry name" value="RsmH"/>
</dbReference>
<evidence type="ECO:0000256" key="6">
    <source>
        <dbReference type="ARBA" id="ARBA00022691"/>
    </source>
</evidence>
<dbReference type="KEGG" id="kak:Kalk_17380"/>
<evidence type="ECO:0000313" key="9">
    <source>
        <dbReference type="Proteomes" id="UP000235116"/>
    </source>
</evidence>
<dbReference type="GO" id="GO:0070475">
    <property type="term" value="P:rRNA base methylation"/>
    <property type="evidence" value="ECO:0007669"/>
    <property type="project" value="UniProtKB-UniRule"/>
</dbReference>
<comment type="function">
    <text evidence="7">Specifically methylates the N4 position of cytidine in position 1402 (C1402) of 16S rRNA.</text>
</comment>
<proteinExistence type="inferred from homology"/>
<dbReference type="PIRSF" id="PIRSF004486">
    <property type="entry name" value="MraW"/>
    <property type="match status" value="1"/>
</dbReference>
<dbReference type="OrthoDB" id="9806637at2"/>
<feature type="binding site" evidence="7">
    <location>
        <position position="111"/>
    </location>
    <ligand>
        <name>S-adenosyl-L-methionine</name>
        <dbReference type="ChEBI" id="CHEBI:59789"/>
    </ligand>
</feature>
<organism evidence="8 9">
    <name type="scientific">Ketobacter alkanivorans</name>
    <dbReference type="NCBI Taxonomy" id="1917421"/>
    <lineage>
        <taxon>Bacteria</taxon>
        <taxon>Pseudomonadati</taxon>
        <taxon>Pseudomonadota</taxon>
        <taxon>Gammaproteobacteria</taxon>
        <taxon>Pseudomonadales</taxon>
        <taxon>Ketobacteraceae</taxon>
        <taxon>Ketobacter</taxon>
    </lineage>
</organism>
<feature type="binding site" evidence="7">
    <location>
        <begin position="36"/>
        <end position="38"/>
    </location>
    <ligand>
        <name>S-adenosyl-L-methionine</name>
        <dbReference type="ChEBI" id="CHEBI:59789"/>
    </ligand>
</feature>
<dbReference type="InterPro" id="IPR023397">
    <property type="entry name" value="SAM-dep_MeTrfase_MraW_recog"/>
</dbReference>
<sequence>MNTPDFKHETVLLNEAVDALVVSEAGVYVDGTFGRGGHSRLALQRLSPAGRLIAIDKDPQALAAAQELAQADQRFSVIHDSFANIATHMEEQNLSGQVDGVLLDLGVSSPQLDDASRGFSFMSDGPLDMRMNNQSGQTAAEWLNRADVDDIAVVLKEYGEERYARRIARAIVEVRQNKPFATTSDLVSVIEKANPSREKGKHPATRSFQAIRIFINRELDDLADVLQQSLQVLKPGGRLVVISFHSLEDRMVKQFIQRKEKGEPLPRHLPIREEMIKREMRSLGKAIKASDEEVRRNARSRSAIMRVAEKAL</sequence>
<keyword evidence="9" id="KW-1185">Reference proteome</keyword>
<dbReference type="AlphaFoldDB" id="A0A2K9LPB9"/>
<dbReference type="FunFam" id="1.10.150.170:FF:000001">
    <property type="entry name" value="Ribosomal RNA small subunit methyltransferase H"/>
    <property type="match status" value="1"/>
</dbReference>
<keyword evidence="4 7" id="KW-0489">Methyltransferase</keyword>
<dbReference type="NCBIfam" id="TIGR00006">
    <property type="entry name" value="16S rRNA (cytosine(1402)-N(4))-methyltransferase RsmH"/>
    <property type="match status" value="1"/>
</dbReference>
<dbReference type="PANTHER" id="PTHR11265:SF0">
    <property type="entry name" value="12S RRNA N4-METHYLCYTIDINE METHYLTRANSFERASE"/>
    <property type="match status" value="1"/>
</dbReference>
<comment type="catalytic activity">
    <reaction evidence="7">
        <text>cytidine(1402) in 16S rRNA + S-adenosyl-L-methionine = N(4)-methylcytidine(1402) in 16S rRNA + S-adenosyl-L-homocysteine + H(+)</text>
        <dbReference type="Rhea" id="RHEA:42928"/>
        <dbReference type="Rhea" id="RHEA-COMP:10286"/>
        <dbReference type="Rhea" id="RHEA-COMP:10287"/>
        <dbReference type="ChEBI" id="CHEBI:15378"/>
        <dbReference type="ChEBI" id="CHEBI:57856"/>
        <dbReference type="ChEBI" id="CHEBI:59789"/>
        <dbReference type="ChEBI" id="CHEBI:74506"/>
        <dbReference type="ChEBI" id="CHEBI:82748"/>
        <dbReference type="EC" id="2.1.1.199"/>
    </reaction>
</comment>
<evidence type="ECO:0000256" key="2">
    <source>
        <dbReference type="ARBA" id="ARBA00022490"/>
    </source>
</evidence>
<comment type="similarity">
    <text evidence="1 7">Belongs to the methyltransferase superfamily. RsmH family.</text>
</comment>
<protein>
    <recommendedName>
        <fullName evidence="7">Ribosomal RNA small subunit methyltransferase H</fullName>
        <ecNumber evidence="7">2.1.1.199</ecNumber>
    </recommendedName>
    <alternativeName>
        <fullName evidence="7">16S rRNA m(4)C1402 methyltransferase</fullName>
    </alternativeName>
    <alternativeName>
        <fullName evidence="7">rRNA (cytosine-N(4)-)-methyltransferase RsmH</fullName>
    </alternativeName>
</protein>
<feature type="binding site" evidence="7">
    <location>
        <position position="56"/>
    </location>
    <ligand>
        <name>S-adenosyl-L-methionine</name>
        <dbReference type="ChEBI" id="CHEBI:59789"/>
    </ligand>
</feature>
<dbReference type="EMBL" id="CP022684">
    <property type="protein sequence ID" value="AUM14087.1"/>
    <property type="molecule type" value="Genomic_DNA"/>
</dbReference>
<gene>
    <name evidence="7" type="primary">rsmH</name>
    <name evidence="8" type="ORF">Kalk_17380</name>
</gene>
<dbReference type="GO" id="GO:0005737">
    <property type="term" value="C:cytoplasm"/>
    <property type="evidence" value="ECO:0007669"/>
    <property type="project" value="UniProtKB-SubCell"/>
</dbReference>
<reference evidence="9" key="1">
    <citation type="submission" date="2017-08" db="EMBL/GenBank/DDBJ databases">
        <title>Direct submision.</title>
        <authorList>
            <person name="Kim S.-J."/>
            <person name="Rhee S.-K."/>
        </authorList>
    </citation>
    <scope>NUCLEOTIDE SEQUENCE [LARGE SCALE GENOMIC DNA]</scope>
    <source>
        <strain evidence="9">GI5</strain>
    </source>
</reference>
<evidence type="ECO:0000256" key="1">
    <source>
        <dbReference type="ARBA" id="ARBA00010396"/>
    </source>
</evidence>
<dbReference type="Pfam" id="PF01795">
    <property type="entry name" value="Methyltransf_5"/>
    <property type="match status" value="1"/>
</dbReference>
<evidence type="ECO:0000256" key="7">
    <source>
        <dbReference type="HAMAP-Rule" id="MF_01007"/>
    </source>
</evidence>
<evidence type="ECO:0000256" key="5">
    <source>
        <dbReference type="ARBA" id="ARBA00022679"/>
    </source>
</evidence>
<dbReference type="SUPFAM" id="SSF81799">
    <property type="entry name" value="Putative methyltransferase TM0872, insert domain"/>
    <property type="match status" value="1"/>
</dbReference>
<dbReference type="GO" id="GO:0071424">
    <property type="term" value="F:rRNA (cytosine-N4-)-methyltransferase activity"/>
    <property type="evidence" value="ECO:0007669"/>
    <property type="project" value="UniProtKB-UniRule"/>
</dbReference>
<feature type="binding site" evidence="7">
    <location>
        <position position="82"/>
    </location>
    <ligand>
        <name>S-adenosyl-L-methionine</name>
        <dbReference type="ChEBI" id="CHEBI:59789"/>
    </ligand>
</feature>
<dbReference type="HAMAP" id="MF_01007">
    <property type="entry name" value="16SrRNA_methyltr_H"/>
    <property type="match status" value="1"/>
</dbReference>
<dbReference type="Proteomes" id="UP000235116">
    <property type="component" value="Chromosome"/>
</dbReference>